<name>A0A8T0NTC3_PANVG</name>
<evidence type="ECO:0000313" key="3">
    <source>
        <dbReference type="Proteomes" id="UP000823388"/>
    </source>
</evidence>
<dbReference type="AlphaFoldDB" id="A0A8T0NTC3"/>
<evidence type="ECO:0000313" key="2">
    <source>
        <dbReference type="EMBL" id="KAG2551549.1"/>
    </source>
</evidence>
<reference evidence="2" key="1">
    <citation type="submission" date="2020-05" db="EMBL/GenBank/DDBJ databases">
        <title>WGS assembly of Panicum virgatum.</title>
        <authorList>
            <person name="Lovell J.T."/>
            <person name="Jenkins J."/>
            <person name="Shu S."/>
            <person name="Juenger T.E."/>
            <person name="Schmutz J."/>
        </authorList>
    </citation>
    <scope>NUCLEOTIDE SEQUENCE</scope>
    <source>
        <strain evidence="2">AP13</strain>
    </source>
</reference>
<dbReference type="InterPro" id="IPR053253">
    <property type="entry name" value="Sex_diff_modulator"/>
</dbReference>
<evidence type="ECO:0000256" key="1">
    <source>
        <dbReference type="SAM" id="MobiDB-lite"/>
    </source>
</evidence>
<dbReference type="PANTHER" id="PTHR33087">
    <property type="entry name" value="OS07G0539200 PROTEIN"/>
    <property type="match status" value="1"/>
</dbReference>
<protein>
    <submittedName>
        <fullName evidence="2">Uncharacterized protein</fullName>
    </submittedName>
</protein>
<feature type="region of interest" description="Disordered" evidence="1">
    <location>
        <begin position="413"/>
        <end position="432"/>
    </location>
</feature>
<keyword evidence="3" id="KW-1185">Reference proteome</keyword>
<accession>A0A8T0NTC3</accession>
<comment type="caution">
    <text evidence="2">The sequence shown here is derived from an EMBL/GenBank/DDBJ whole genome shotgun (WGS) entry which is preliminary data.</text>
</comment>
<dbReference type="Proteomes" id="UP000823388">
    <property type="component" value="Chromosome 9K"/>
</dbReference>
<dbReference type="PANTHER" id="PTHR33087:SF38">
    <property type="entry name" value="OS10G0201600 PROTEIN"/>
    <property type="match status" value="1"/>
</dbReference>
<organism evidence="2 3">
    <name type="scientific">Panicum virgatum</name>
    <name type="common">Blackwell switchgrass</name>
    <dbReference type="NCBI Taxonomy" id="38727"/>
    <lineage>
        <taxon>Eukaryota</taxon>
        <taxon>Viridiplantae</taxon>
        <taxon>Streptophyta</taxon>
        <taxon>Embryophyta</taxon>
        <taxon>Tracheophyta</taxon>
        <taxon>Spermatophyta</taxon>
        <taxon>Magnoliopsida</taxon>
        <taxon>Liliopsida</taxon>
        <taxon>Poales</taxon>
        <taxon>Poaceae</taxon>
        <taxon>PACMAD clade</taxon>
        <taxon>Panicoideae</taxon>
        <taxon>Panicodae</taxon>
        <taxon>Paniceae</taxon>
        <taxon>Panicinae</taxon>
        <taxon>Panicum</taxon>
        <taxon>Panicum sect. Hiantes</taxon>
    </lineage>
</organism>
<sequence length="432" mass="48277">MLLEEFFSVQHGEYVVSRFDPEDFLVEFSSEAVAYRILHAHHPDEAPFQLIWKRWCRQSMASFASLHFRILIEFRGIPAHARNITTARILLGTSCSGLVEAPPKLAGDNRKKFFVCAWCIHPDLVPQEKVIFIQEPSEQYVETGLFLRPHEIIHSKHDGLWYRVQIRIVEIQDWNLSSDSLDDGTPPDNFDSDEDEYPGFEQRCRSKPWPKITRFDDGVGSSSDPQLGPGWGPPFRSQGQAMERSLMGNSWQPWSSSKHLSLGADQGMNTATSMVGTVRVVDECPLLKLPLRFGRCSSVRQGAPEICHGDRASLSGAGNAGSRGAPPTPLPDSATVQVTSAVMGPVTKTFEPMQFEFNGRKVALLYRSGQEEEDKRLLHGPFIVEDDRYDPMLEEVSGSLLGPVLGCLSPRPRVVSPAGEESQAACRSRRRT</sequence>
<feature type="region of interest" description="Disordered" evidence="1">
    <location>
        <begin position="177"/>
        <end position="196"/>
    </location>
</feature>
<dbReference type="EMBL" id="CM029053">
    <property type="protein sequence ID" value="KAG2551549.1"/>
    <property type="molecule type" value="Genomic_DNA"/>
</dbReference>
<gene>
    <name evidence="2" type="ORF">PVAP13_9KG377132</name>
</gene>
<proteinExistence type="predicted"/>